<dbReference type="InterPro" id="IPR019775">
    <property type="entry name" value="WD40_repeat_CS"/>
</dbReference>
<dbReference type="Proteomes" id="UP000762253">
    <property type="component" value="Unassembled WGS sequence"/>
</dbReference>
<organism evidence="4 5">
    <name type="scientific">Brasilonema octagenarum UFV-OR1</name>
    <dbReference type="NCBI Taxonomy" id="417115"/>
    <lineage>
        <taxon>Bacteria</taxon>
        <taxon>Bacillati</taxon>
        <taxon>Cyanobacteriota</taxon>
        <taxon>Cyanophyceae</taxon>
        <taxon>Nostocales</taxon>
        <taxon>Scytonemataceae</taxon>
        <taxon>Brasilonema</taxon>
        <taxon>Octagenarum group</taxon>
    </lineage>
</organism>
<comment type="caution">
    <text evidence="4">The sequence shown here is derived from an EMBL/GenBank/DDBJ whole genome shotgun (WGS) entry which is preliminary data.</text>
</comment>
<keyword evidence="5" id="KW-1185">Reference proteome</keyword>
<evidence type="ECO:0000313" key="4">
    <source>
        <dbReference type="EMBL" id="NMF67537.1"/>
    </source>
</evidence>
<dbReference type="InterPro" id="IPR001680">
    <property type="entry name" value="WD40_rpt"/>
</dbReference>
<feature type="non-terminal residue" evidence="4">
    <location>
        <position position="214"/>
    </location>
</feature>
<dbReference type="InterPro" id="IPR036322">
    <property type="entry name" value="WD40_repeat_dom_sf"/>
</dbReference>
<dbReference type="InterPro" id="IPR052752">
    <property type="entry name" value="NACHT-WD_repeat"/>
</dbReference>
<keyword evidence="1 3" id="KW-0853">WD repeat</keyword>
<keyword evidence="2" id="KW-0677">Repeat</keyword>
<evidence type="ECO:0000256" key="3">
    <source>
        <dbReference type="PROSITE-ProRule" id="PRU00221"/>
    </source>
</evidence>
<dbReference type="Gene3D" id="1.25.40.370">
    <property type="match status" value="1"/>
</dbReference>
<dbReference type="SUPFAM" id="SSF50978">
    <property type="entry name" value="WD40 repeat-like"/>
    <property type="match status" value="1"/>
</dbReference>
<evidence type="ECO:0008006" key="6">
    <source>
        <dbReference type="Google" id="ProtNLM"/>
    </source>
</evidence>
<dbReference type="Pfam" id="PF00400">
    <property type="entry name" value="WD40"/>
    <property type="match status" value="2"/>
</dbReference>
<dbReference type="PROSITE" id="PS50294">
    <property type="entry name" value="WD_REPEATS_REGION"/>
    <property type="match status" value="1"/>
</dbReference>
<evidence type="ECO:0000256" key="2">
    <source>
        <dbReference type="ARBA" id="ARBA00022737"/>
    </source>
</evidence>
<evidence type="ECO:0000313" key="5">
    <source>
        <dbReference type="Proteomes" id="UP000762253"/>
    </source>
</evidence>
<evidence type="ECO:0000256" key="1">
    <source>
        <dbReference type="ARBA" id="ARBA00022574"/>
    </source>
</evidence>
<accession>A0ABX1MFU1</accession>
<gene>
    <name evidence="4" type="ORF">DP115_34380</name>
</gene>
<feature type="repeat" description="WD" evidence="3">
    <location>
        <begin position="156"/>
        <end position="197"/>
    </location>
</feature>
<dbReference type="InterPro" id="IPR015943">
    <property type="entry name" value="WD40/YVTN_repeat-like_dom_sf"/>
</dbReference>
<dbReference type="Gene3D" id="2.130.10.10">
    <property type="entry name" value="YVTN repeat-like/Quinoprotein amine dehydrogenase"/>
    <property type="match status" value="1"/>
</dbReference>
<dbReference type="SMART" id="SM00320">
    <property type="entry name" value="WD40"/>
    <property type="match status" value="1"/>
</dbReference>
<protein>
    <recommendedName>
        <fullName evidence="6">WD40 repeat domain-containing protein</fullName>
    </recommendedName>
</protein>
<dbReference type="PANTHER" id="PTHR19871">
    <property type="entry name" value="BETA TRANSDUCIN-RELATED PROTEIN"/>
    <property type="match status" value="1"/>
</dbReference>
<dbReference type="PANTHER" id="PTHR19871:SF14">
    <property type="entry name" value="DUF4062 DOMAIN-CONTAINING PROTEIN"/>
    <property type="match status" value="1"/>
</dbReference>
<sequence length="214" mass="23784">MSNLRTWLTEKSPEEREHFLGEVPRLWLEGGQVKKFCRLLSDLDFIEAKINHPEFGVQALIEDYDLVDDTELLTHPEYNAQTVKALKLIQGALQLSAHILIQDTKQLAWQLSGRLLHFDAPEIQELLQQISQIKKPWLRTLTASLTPPGGALVRTLRGHSSVVNAVAVTPDGKYVISGSGDYTLKVWDLHSGKEKFTLGGHSDSVNAVAVTPDG</sequence>
<reference evidence="4 5" key="1">
    <citation type="submission" date="2018-06" db="EMBL/GenBank/DDBJ databases">
        <title>Comparative genomics of Brasilonema spp. strains.</title>
        <authorList>
            <person name="Alvarenga D.O."/>
            <person name="Fiore M.F."/>
            <person name="Varani A.M."/>
        </authorList>
    </citation>
    <scope>NUCLEOTIDE SEQUENCE [LARGE SCALE GENOMIC DNA]</scope>
    <source>
        <strain evidence="4 5">UFV-OR1</strain>
    </source>
</reference>
<name>A0ABX1MFU1_9CYAN</name>
<proteinExistence type="predicted"/>
<dbReference type="EMBL" id="QMEC01000377">
    <property type="protein sequence ID" value="NMF67537.1"/>
    <property type="molecule type" value="Genomic_DNA"/>
</dbReference>
<dbReference type="PROSITE" id="PS00678">
    <property type="entry name" value="WD_REPEATS_1"/>
    <property type="match status" value="1"/>
</dbReference>
<dbReference type="PROSITE" id="PS50082">
    <property type="entry name" value="WD_REPEATS_2"/>
    <property type="match status" value="1"/>
</dbReference>